<dbReference type="EMBL" id="FOHJ01000004">
    <property type="protein sequence ID" value="SET38690.1"/>
    <property type="molecule type" value="Genomic_DNA"/>
</dbReference>
<dbReference type="Proteomes" id="UP000199095">
    <property type="component" value="Unassembled WGS sequence"/>
</dbReference>
<protein>
    <recommendedName>
        <fullName evidence="3">Sporulation inhibitor of replication protein SirA</fullName>
    </recommendedName>
</protein>
<accession>A0A1I0E2Z4</accession>
<dbReference type="Gene3D" id="3.30.310.250">
    <property type="entry name" value="Sporulation inhibitor of replication protein SirA"/>
    <property type="match status" value="1"/>
</dbReference>
<dbReference type="InterPro" id="IPR019683">
    <property type="entry name" value="SirA"/>
</dbReference>
<dbReference type="STRING" id="237682.SAMN05421676_104257"/>
<reference evidence="2" key="1">
    <citation type="submission" date="2016-10" db="EMBL/GenBank/DDBJ databases">
        <authorList>
            <person name="Varghese N."/>
            <person name="Submissions S."/>
        </authorList>
    </citation>
    <scope>NUCLEOTIDE SEQUENCE [LARGE SCALE GENOMIC DNA]</scope>
    <source>
        <strain evidence="2">CGMCC 1.3566</strain>
    </source>
</reference>
<proteinExistence type="predicted"/>
<dbReference type="Pfam" id="PF10747">
    <property type="entry name" value="SirA"/>
    <property type="match status" value="1"/>
</dbReference>
<organism evidence="1 2">
    <name type="scientific">Salinibacillus kushneri</name>
    <dbReference type="NCBI Taxonomy" id="237682"/>
    <lineage>
        <taxon>Bacteria</taxon>
        <taxon>Bacillati</taxon>
        <taxon>Bacillota</taxon>
        <taxon>Bacilli</taxon>
        <taxon>Bacillales</taxon>
        <taxon>Bacillaceae</taxon>
        <taxon>Salinibacillus</taxon>
    </lineage>
</organism>
<dbReference type="AlphaFoldDB" id="A0A1I0E2Z4"/>
<evidence type="ECO:0000313" key="2">
    <source>
        <dbReference type="Proteomes" id="UP000199095"/>
    </source>
</evidence>
<evidence type="ECO:0000313" key="1">
    <source>
        <dbReference type="EMBL" id="SET38690.1"/>
    </source>
</evidence>
<gene>
    <name evidence="1" type="ORF">SAMN05421676_104257</name>
</gene>
<dbReference type="InterPro" id="IPR038449">
    <property type="entry name" value="SirA_sf"/>
</dbReference>
<dbReference type="RefSeq" id="WP_093133749.1">
    <property type="nucleotide sequence ID" value="NZ_FOHJ01000004.1"/>
</dbReference>
<name>A0A1I0E2Z4_9BACI</name>
<sequence length="141" mass="17047">MQKFSLYLIKEPIADQYYHKSDILYHFLRRYSSSVEDEVYLKQFHFITESMLTNELILFIQQQYPDHSVRVSPNELYINFPDNQFKMTVQPRECIIEGSSLHEVEKTIFEHLRFFYSSFFVINRASQQFGWLSPQQKSLMI</sequence>
<keyword evidence="2" id="KW-1185">Reference proteome</keyword>
<evidence type="ECO:0008006" key="3">
    <source>
        <dbReference type="Google" id="ProtNLM"/>
    </source>
</evidence>
<dbReference type="OrthoDB" id="2736584at2"/>